<proteinExistence type="predicted"/>
<keyword evidence="2" id="KW-1185">Reference proteome</keyword>
<comment type="caution">
    <text evidence="1">The sequence shown here is derived from an EMBL/GenBank/DDBJ whole genome shotgun (WGS) entry which is preliminary data.</text>
</comment>
<reference evidence="2" key="1">
    <citation type="journal article" date="2022" name="Nat. Commun.">
        <title>Chromosome evolution and the genetic basis of agronomically important traits in greater yam.</title>
        <authorList>
            <person name="Bredeson J.V."/>
            <person name="Lyons J.B."/>
            <person name="Oniyinde I.O."/>
            <person name="Okereke N.R."/>
            <person name="Kolade O."/>
            <person name="Nnabue I."/>
            <person name="Nwadili C.O."/>
            <person name="Hribova E."/>
            <person name="Parker M."/>
            <person name="Nwogha J."/>
            <person name="Shu S."/>
            <person name="Carlson J."/>
            <person name="Kariba R."/>
            <person name="Muthemba S."/>
            <person name="Knop K."/>
            <person name="Barton G.J."/>
            <person name="Sherwood A.V."/>
            <person name="Lopez-Montes A."/>
            <person name="Asiedu R."/>
            <person name="Jamnadass R."/>
            <person name="Muchugi A."/>
            <person name="Goodstein D."/>
            <person name="Egesi C.N."/>
            <person name="Featherston J."/>
            <person name="Asfaw A."/>
            <person name="Simpson G.G."/>
            <person name="Dolezel J."/>
            <person name="Hendre P.S."/>
            <person name="Van Deynze A."/>
            <person name="Kumar P.L."/>
            <person name="Obidiegwu J.E."/>
            <person name="Bhattacharjee R."/>
            <person name="Rokhsar D.S."/>
        </authorList>
    </citation>
    <scope>NUCLEOTIDE SEQUENCE [LARGE SCALE GENOMIC DNA]</scope>
    <source>
        <strain evidence="2">cv. TDa95/00328</strain>
    </source>
</reference>
<dbReference type="Proteomes" id="UP000827976">
    <property type="component" value="Chromosome 11"/>
</dbReference>
<gene>
    <name evidence="1" type="ORF">IHE45_11G010500</name>
</gene>
<dbReference type="EMBL" id="CM037021">
    <property type="protein sequence ID" value="KAH7668429.1"/>
    <property type="molecule type" value="Genomic_DNA"/>
</dbReference>
<name>A0ACB7V4C9_DIOAL</name>
<accession>A0ACB7V4C9</accession>
<sequence>MDFILCSITTLLSLLCFFAVVSRRWRRRSPPLPPGPTGFPLVGSLFSLDPDLHTYFASLAKTYGPIFSIKLGTKLGIVISSPAIAKEVLQENDAIFANRDVPAVAHVIAYGGSDIAWSPYGPTWRMLRKVCVREMLSKASLDGVYKLRRREMRAMVVDLKNSSGKAVDVGDQMFLTVMNVITSTLWGGTVEGEEGRSAVGKEFREVVSEITELLGQPNLSDFFQRLRWMDLQGIERKMKKYLQRFDGIFKRIIEKKKKKEGDEGGVKDFLDFMLKLEKEGADDANKSSTTTTTTFTMTHVKALLMDMVVGGTETASNTVEWAMAEMMKKPEIMRRAQEEVDKVVGKDTIVEESHISKLPYLGAVIKEVLRLHPALPLLVPHCPSSPSTIAGFYVPQGSRVFVNVWAIHRDPCLWENPLEFNPERFLGLDKGKWDYSGNDFSYLPFGSGRRICAGISMAERMVGYALASLLHGFDWELPSGCKLDLAEKFGIVLKKAEPLVAIPTPRLSHDLQLYI</sequence>
<protein>
    <submittedName>
        <fullName evidence="1">Cytochrome P450 E-class group I protein</fullName>
    </submittedName>
</protein>
<evidence type="ECO:0000313" key="1">
    <source>
        <dbReference type="EMBL" id="KAH7668429.1"/>
    </source>
</evidence>
<organism evidence="1 2">
    <name type="scientific">Dioscorea alata</name>
    <name type="common">Purple yam</name>
    <dbReference type="NCBI Taxonomy" id="55571"/>
    <lineage>
        <taxon>Eukaryota</taxon>
        <taxon>Viridiplantae</taxon>
        <taxon>Streptophyta</taxon>
        <taxon>Embryophyta</taxon>
        <taxon>Tracheophyta</taxon>
        <taxon>Spermatophyta</taxon>
        <taxon>Magnoliopsida</taxon>
        <taxon>Liliopsida</taxon>
        <taxon>Dioscoreales</taxon>
        <taxon>Dioscoreaceae</taxon>
        <taxon>Dioscorea</taxon>
    </lineage>
</organism>
<evidence type="ECO:0000313" key="2">
    <source>
        <dbReference type="Proteomes" id="UP000827976"/>
    </source>
</evidence>